<dbReference type="Proteomes" id="UP000727407">
    <property type="component" value="Unassembled WGS sequence"/>
</dbReference>
<reference evidence="1" key="1">
    <citation type="submission" date="2020-07" db="EMBL/GenBank/DDBJ databases">
        <title>Clarias magur genome sequencing, assembly and annotation.</title>
        <authorList>
            <person name="Kushwaha B."/>
            <person name="Kumar R."/>
            <person name="Das P."/>
            <person name="Joshi C.G."/>
            <person name="Kumar D."/>
            <person name="Nagpure N.S."/>
            <person name="Pandey M."/>
            <person name="Agarwal S."/>
            <person name="Srivastava S."/>
            <person name="Singh M."/>
            <person name="Sahoo L."/>
            <person name="Jayasankar P."/>
            <person name="Meher P.K."/>
            <person name="Koringa P.G."/>
            <person name="Iquebal M.A."/>
            <person name="Das S.P."/>
            <person name="Bit A."/>
            <person name="Patnaik S."/>
            <person name="Patel N."/>
            <person name="Shah T.M."/>
            <person name="Hinsu A."/>
            <person name="Jena J.K."/>
        </authorList>
    </citation>
    <scope>NUCLEOTIDE SEQUENCE</scope>
    <source>
        <strain evidence="1">CIFAMagur01</strain>
        <tissue evidence="1">Testis</tissue>
    </source>
</reference>
<feature type="non-terminal residue" evidence="1">
    <location>
        <position position="1"/>
    </location>
</feature>
<accession>A0A8J4X078</accession>
<evidence type="ECO:0000313" key="2">
    <source>
        <dbReference type="Proteomes" id="UP000727407"/>
    </source>
</evidence>
<keyword evidence="2" id="KW-1185">Reference proteome</keyword>
<name>A0A8J4X078_CLAMG</name>
<gene>
    <name evidence="1" type="ORF">DAT39_021472</name>
</gene>
<dbReference type="OrthoDB" id="25620at2759"/>
<sequence>FNPVKPIDEGNLKYNSNPSLKDRVHCLVSLLPADRISLMSDGVIQKMKAVREKARDLGIPQVVVMPMVDKACPLVDMNLRMIYTSKKIKDK</sequence>
<proteinExistence type="predicted"/>
<dbReference type="EMBL" id="QNUK01000913">
    <property type="protein sequence ID" value="KAF5888828.1"/>
    <property type="molecule type" value="Genomic_DNA"/>
</dbReference>
<organism evidence="1 2">
    <name type="scientific">Clarias magur</name>
    <name type="common">Asian catfish</name>
    <name type="synonym">Macropteronotus magur</name>
    <dbReference type="NCBI Taxonomy" id="1594786"/>
    <lineage>
        <taxon>Eukaryota</taxon>
        <taxon>Metazoa</taxon>
        <taxon>Chordata</taxon>
        <taxon>Craniata</taxon>
        <taxon>Vertebrata</taxon>
        <taxon>Euteleostomi</taxon>
        <taxon>Actinopterygii</taxon>
        <taxon>Neopterygii</taxon>
        <taxon>Teleostei</taxon>
        <taxon>Ostariophysi</taxon>
        <taxon>Siluriformes</taxon>
        <taxon>Clariidae</taxon>
        <taxon>Clarias</taxon>
    </lineage>
</organism>
<feature type="non-terminal residue" evidence="1">
    <location>
        <position position="91"/>
    </location>
</feature>
<comment type="caution">
    <text evidence="1">The sequence shown here is derived from an EMBL/GenBank/DDBJ whole genome shotgun (WGS) entry which is preliminary data.</text>
</comment>
<dbReference type="AlphaFoldDB" id="A0A8J4X078"/>
<protein>
    <submittedName>
        <fullName evidence="1">Interferon-induced protein 44-like</fullName>
    </submittedName>
</protein>
<evidence type="ECO:0000313" key="1">
    <source>
        <dbReference type="EMBL" id="KAF5888828.1"/>
    </source>
</evidence>